<evidence type="ECO:0000256" key="1">
    <source>
        <dbReference type="SAM" id="Phobius"/>
    </source>
</evidence>
<evidence type="ECO:0000313" key="3">
    <source>
        <dbReference type="Proteomes" id="UP000616547"/>
    </source>
</evidence>
<protein>
    <recommendedName>
        <fullName evidence="4">DUF3899 domain-containing protein</fullName>
    </recommendedName>
</protein>
<dbReference type="Proteomes" id="UP000616547">
    <property type="component" value="Unassembled WGS sequence"/>
</dbReference>
<evidence type="ECO:0000313" key="2">
    <source>
        <dbReference type="EMBL" id="GHW01996.1"/>
    </source>
</evidence>
<comment type="caution">
    <text evidence="2">The sequence shown here is derived from an EMBL/GenBank/DDBJ whole genome shotgun (WGS) entry which is preliminary data.</text>
</comment>
<evidence type="ECO:0008006" key="4">
    <source>
        <dbReference type="Google" id="ProtNLM"/>
    </source>
</evidence>
<gene>
    <name evidence="2" type="ORF">lacNasYZ03_16830</name>
</gene>
<keyword evidence="1" id="KW-0472">Membrane</keyword>
<keyword evidence="3" id="KW-1185">Reference proteome</keyword>
<name>A0ABQ3W602_9LACO</name>
<dbReference type="RefSeq" id="WP_201330868.1">
    <property type="nucleotide sequence ID" value="NZ_BOCG01000272.1"/>
</dbReference>
<sequence length="106" mass="11682">MNLLILIGLAVTFVGIFYTWYQIYALMRLDAEMRGIPHPKGTALFLSSGQKGEGLLAYLIYRKRYPLTSPTPKDRAKSDQLKKQACLGIVFMAVGACIAIIGLSIS</sequence>
<feature type="transmembrane region" description="Helical" evidence="1">
    <location>
        <begin position="85"/>
        <end position="105"/>
    </location>
</feature>
<keyword evidence="1" id="KW-1133">Transmembrane helix</keyword>
<dbReference type="EMBL" id="BOCI01000466">
    <property type="protein sequence ID" value="GHW01996.1"/>
    <property type="molecule type" value="Genomic_DNA"/>
</dbReference>
<accession>A0ABQ3W602</accession>
<feature type="transmembrane region" description="Helical" evidence="1">
    <location>
        <begin position="6"/>
        <end position="27"/>
    </location>
</feature>
<proteinExistence type="predicted"/>
<keyword evidence="1" id="KW-0812">Transmembrane</keyword>
<reference evidence="3" key="1">
    <citation type="submission" date="2021-01" db="EMBL/GenBank/DDBJ databases">
        <title>Draft genome sequence of Nasalis larvatus strain YZ03.</title>
        <authorList>
            <person name="Suzuki-Hashido N."/>
            <person name="Tsuchida S."/>
            <person name="Hayakawa T."/>
        </authorList>
    </citation>
    <scope>NUCLEOTIDE SEQUENCE [LARGE SCALE GENOMIC DNA]</scope>
    <source>
        <strain evidence="3">YZ03</strain>
    </source>
</reference>
<organism evidence="2 3">
    <name type="scientific">Lactobacillus nasalidis</name>
    <dbReference type="NCBI Taxonomy" id="2797258"/>
    <lineage>
        <taxon>Bacteria</taxon>
        <taxon>Bacillati</taxon>
        <taxon>Bacillota</taxon>
        <taxon>Bacilli</taxon>
        <taxon>Lactobacillales</taxon>
        <taxon>Lactobacillaceae</taxon>
        <taxon>Lactobacillus</taxon>
    </lineage>
</organism>